<gene>
    <name evidence="2" type="primary">phnM</name>
    <name evidence="2" type="ORF">PS723_04668</name>
</gene>
<dbReference type="NCBIfam" id="NF011990">
    <property type="entry name" value="PRK15446.2-6"/>
    <property type="match status" value="1"/>
</dbReference>
<dbReference type="Gene3D" id="3.20.20.140">
    <property type="entry name" value="Metal-dependent hydrolases"/>
    <property type="match status" value="2"/>
</dbReference>
<dbReference type="RefSeq" id="WP_150805975.1">
    <property type="nucleotide sequence ID" value="NZ_CABVHY010000026.1"/>
</dbReference>
<dbReference type="InterPro" id="IPR013108">
    <property type="entry name" value="Amidohydro_3"/>
</dbReference>
<dbReference type="PIRSF" id="PIRSF038971">
    <property type="entry name" value="PhnM"/>
    <property type="match status" value="1"/>
</dbReference>
<protein>
    <submittedName>
        <fullName evidence="2">Alpha-D-ribose 1-methylphosphonate 5-triphosphate diphosphatase</fullName>
        <ecNumber evidence="2">3.6.1.63</ecNumber>
    </submittedName>
</protein>
<feature type="domain" description="Amidohydrolase 3" evidence="1">
    <location>
        <begin position="172"/>
        <end position="362"/>
    </location>
</feature>
<evidence type="ECO:0000313" key="2">
    <source>
        <dbReference type="EMBL" id="VVO26853.1"/>
    </source>
</evidence>
<dbReference type="SUPFAM" id="SSF51556">
    <property type="entry name" value="Metallo-dependent hydrolases"/>
    <property type="match status" value="1"/>
</dbReference>
<evidence type="ECO:0000313" key="3">
    <source>
        <dbReference type="Proteomes" id="UP000379480"/>
    </source>
</evidence>
<reference evidence="2 3" key="1">
    <citation type="submission" date="2019-09" db="EMBL/GenBank/DDBJ databases">
        <authorList>
            <person name="Chandra G."/>
            <person name="Truman W A."/>
        </authorList>
    </citation>
    <scope>NUCLEOTIDE SEQUENCE [LARGE SCALE GENOMIC DNA]</scope>
    <source>
        <strain evidence="2">PS723</strain>
    </source>
</reference>
<dbReference type="EMBL" id="CABVHY010000026">
    <property type="protein sequence ID" value="VVO26853.1"/>
    <property type="molecule type" value="Genomic_DNA"/>
</dbReference>
<keyword evidence="2" id="KW-0378">Hydrolase</keyword>
<evidence type="ECO:0000259" key="1">
    <source>
        <dbReference type="Pfam" id="PF07969"/>
    </source>
</evidence>
<dbReference type="NCBIfam" id="NF011984">
    <property type="entry name" value="PRK15446.1-5"/>
    <property type="match status" value="1"/>
</dbReference>
<dbReference type="GO" id="GO:0019700">
    <property type="term" value="P:organic phosphonate catabolic process"/>
    <property type="evidence" value="ECO:0007669"/>
    <property type="project" value="InterPro"/>
</dbReference>
<dbReference type="AlphaFoldDB" id="A0A5E7EMB3"/>
<dbReference type="Gene3D" id="2.30.40.10">
    <property type="entry name" value="Urease, subunit C, domain 1"/>
    <property type="match status" value="1"/>
</dbReference>
<accession>A0A5E7EMB3</accession>
<dbReference type="CDD" id="cd01306">
    <property type="entry name" value="PhnM"/>
    <property type="match status" value="1"/>
</dbReference>
<dbReference type="NCBIfam" id="NF011981">
    <property type="entry name" value="PRK15446.1-2"/>
    <property type="match status" value="1"/>
</dbReference>
<dbReference type="SUPFAM" id="SSF51338">
    <property type="entry name" value="Composite domain of metallo-dependent hydrolases"/>
    <property type="match status" value="1"/>
</dbReference>
<dbReference type="PANTHER" id="PTHR43135">
    <property type="entry name" value="ALPHA-D-RIBOSE 1-METHYLPHOSPHONATE 5-TRIPHOSPHATE DIPHOSPHATASE"/>
    <property type="match status" value="1"/>
</dbReference>
<dbReference type="InterPro" id="IPR011059">
    <property type="entry name" value="Metal-dep_hydrolase_composite"/>
</dbReference>
<dbReference type="PANTHER" id="PTHR43135:SF3">
    <property type="entry name" value="ALPHA-D-RIBOSE 1-METHYLPHOSPHONATE 5-TRIPHOSPHATE DIPHOSPHATASE"/>
    <property type="match status" value="1"/>
</dbReference>
<sequence>MLTEQILSNAQIVTADRVFNGTVVVRNGLITHIDECSSRLPQAQDLHGDYLLPGLIELHTDNLEKHMTPRPGVDWPSTSAILSHDAQIVAAGITTVFDALSIGDVNPKGNRMQKLSAMLEGIASANTAGLTRAEHRLHLRCELCHPDTLSVFRDLVEHPLVQLVSVMDHSPGQRQFALEAKYREYYMGKYHLTTLQMDEFILTQVANSREFSDRYRRAIVEDCLARGLSVASHDDATLAHVEESARLGMTIAEFPTSLEAARASHRLGMSVLMGAPNIVRGGSHSGNVAAADLAKEGLLDILSSDYYPASLLQAAFMLAAQDNQCDLPQTVGMVSRAPAQAAGLNDRGEIRVGLRADLIHARNQDGMPVIQQVWRQAKRVF</sequence>
<dbReference type="NCBIfam" id="NF011987">
    <property type="entry name" value="PRK15446.2-3"/>
    <property type="match status" value="1"/>
</dbReference>
<name>A0A5E7EMB3_PSEFL</name>
<dbReference type="InterPro" id="IPR032466">
    <property type="entry name" value="Metal_Hydrolase"/>
</dbReference>
<dbReference type="Proteomes" id="UP000379480">
    <property type="component" value="Unassembled WGS sequence"/>
</dbReference>
<dbReference type="EC" id="3.6.1.63" evidence="2"/>
<dbReference type="InterPro" id="IPR051781">
    <property type="entry name" value="Metallo-dep_Hydrolase"/>
</dbReference>
<dbReference type="OrthoDB" id="9785413at2"/>
<dbReference type="Pfam" id="PF07969">
    <property type="entry name" value="Amidohydro_3"/>
    <property type="match status" value="1"/>
</dbReference>
<dbReference type="GO" id="GO:0016810">
    <property type="term" value="F:hydrolase activity, acting on carbon-nitrogen (but not peptide) bonds"/>
    <property type="evidence" value="ECO:0007669"/>
    <property type="project" value="InterPro"/>
</dbReference>
<proteinExistence type="predicted"/>
<organism evidence="2 3">
    <name type="scientific">Pseudomonas fluorescens</name>
    <dbReference type="NCBI Taxonomy" id="294"/>
    <lineage>
        <taxon>Bacteria</taxon>
        <taxon>Pseudomonadati</taxon>
        <taxon>Pseudomonadota</taxon>
        <taxon>Gammaproteobacteria</taxon>
        <taxon>Pseudomonadales</taxon>
        <taxon>Pseudomonadaceae</taxon>
        <taxon>Pseudomonas</taxon>
    </lineage>
</organism>
<dbReference type="NCBIfam" id="TIGR02318">
    <property type="entry name" value="phosphono_phnM"/>
    <property type="match status" value="1"/>
</dbReference>
<dbReference type="NCBIfam" id="NF011983">
    <property type="entry name" value="PRK15446.1-4"/>
    <property type="match status" value="1"/>
</dbReference>
<dbReference type="InterPro" id="IPR012696">
    <property type="entry name" value="PhnM"/>
</dbReference>